<dbReference type="Pfam" id="PF12228">
    <property type="entry name" value="DUF3604"/>
    <property type="match status" value="1"/>
</dbReference>
<accession>A0A0F9FEI6</accession>
<dbReference type="InterPro" id="IPR022028">
    <property type="entry name" value="DUF3604"/>
</dbReference>
<name>A0A0F9FEI6_9ZZZZ</name>
<gene>
    <name evidence="1" type="ORF">LCGC14_2314410</name>
</gene>
<protein>
    <recommendedName>
        <fullName evidence="2">DUF3604 domain-containing protein</fullName>
    </recommendedName>
</protein>
<evidence type="ECO:0000313" key="1">
    <source>
        <dbReference type="EMBL" id="KKL49547.1"/>
    </source>
</evidence>
<reference evidence="1" key="1">
    <citation type="journal article" date="2015" name="Nature">
        <title>Complex archaea that bridge the gap between prokaryotes and eukaryotes.</title>
        <authorList>
            <person name="Spang A."/>
            <person name="Saw J.H."/>
            <person name="Jorgensen S.L."/>
            <person name="Zaremba-Niedzwiedzka K."/>
            <person name="Martijn J."/>
            <person name="Lind A.E."/>
            <person name="van Eijk R."/>
            <person name="Schleper C."/>
            <person name="Guy L."/>
            <person name="Ettema T.J."/>
        </authorList>
    </citation>
    <scope>NUCLEOTIDE SEQUENCE</scope>
</reference>
<sequence>LDEIVAEHGCAERDRGPWPYIGHSNGPRTTRHTYQHALAMGLHCGVAGGSDDHLGFPGAYGEGLLGVYAEKLTRQSIFEALWRRRTLASTGDRVAINFALNSGFIGDVLGPVDRRHIVVDVRAWDEIDKIELIKNNTVLCRHFPDWVDGASTGLPGKRLLRIEYGWGPWQALGMPRTADWDVRVELTGASRILGYQPCLQSAPFDEDRRHRIEPIDDQHFHWLSYTARAGAYHEVPTNAMVFELDASAHDKLKLTLAAPAAQEFEYSIGELESSSRIEFTGGFPAESFLVHRLVPEALYTARFEFDDHADGRREDSYYVRVTQSNGHLAWTSPIWVQGGHPR</sequence>
<proteinExistence type="predicted"/>
<organism evidence="1">
    <name type="scientific">marine sediment metagenome</name>
    <dbReference type="NCBI Taxonomy" id="412755"/>
    <lineage>
        <taxon>unclassified sequences</taxon>
        <taxon>metagenomes</taxon>
        <taxon>ecological metagenomes</taxon>
    </lineage>
</organism>
<dbReference type="Gene3D" id="3.20.20.140">
    <property type="entry name" value="Metal-dependent hydrolases"/>
    <property type="match status" value="1"/>
</dbReference>
<evidence type="ECO:0008006" key="2">
    <source>
        <dbReference type="Google" id="ProtNLM"/>
    </source>
</evidence>
<comment type="caution">
    <text evidence="1">The sequence shown here is derived from an EMBL/GenBank/DDBJ whole genome shotgun (WGS) entry which is preliminary data.</text>
</comment>
<feature type="non-terminal residue" evidence="1">
    <location>
        <position position="1"/>
    </location>
</feature>
<dbReference type="AlphaFoldDB" id="A0A0F9FEI6"/>
<dbReference type="EMBL" id="LAZR01032921">
    <property type="protein sequence ID" value="KKL49547.1"/>
    <property type="molecule type" value="Genomic_DNA"/>
</dbReference>